<feature type="transmembrane region" description="Helical" evidence="6">
    <location>
        <begin position="375"/>
        <end position="398"/>
    </location>
</feature>
<feature type="transmembrane region" description="Helical" evidence="6">
    <location>
        <begin position="285"/>
        <end position="307"/>
    </location>
</feature>
<reference evidence="7 8" key="1">
    <citation type="submission" date="2019-11" db="EMBL/GenBank/DDBJ databases">
        <title>Whole genome sequence of Oryza granulata.</title>
        <authorList>
            <person name="Li W."/>
        </authorList>
    </citation>
    <scope>NUCLEOTIDE SEQUENCE [LARGE SCALE GENOMIC DNA]</scope>
    <source>
        <strain evidence="8">cv. Menghai</strain>
        <tissue evidence="7">Leaf</tissue>
    </source>
</reference>
<feature type="transmembrane region" description="Helical" evidence="6">
    <location>
        <begin position="337"/>
        <end position="363"/>
    </location>
</feature>
<comment type="caution">
    <text evidence="7">The sequence shown here is derived from an EMBL/GenBank/DDBJ whole genome shotgun (WGS) entry which is preliminary data.</text>
</comment>
<evidence type="ECO:0000256" key="2">
    <source>
        <dbReference type="ARBA" id="ARBA00009142"/>
    </source>
</evidence>
<keyword evidence="8" id="KW-1185">Reference proteome</keyword>
<accession>A0A6G1DDA4</accession>
<feature type="transmembrane region" description="Helical" evidence="6">
    <location>
        <begin position="20"/>
        <end position="41"/>
    </location>
</feature>
<dbReference type="GO" id="GO:0031464">
    <property type="term" value="C:Cul4A-RING E3 ubiquitin ligase complex"/>
    <property type="evidence" value="ECO:0007669"/>
    <property type="project" value="TreeGrafter"/>
</dbReference>
<dbReference type="PANTHER" id="PTHR14255">
    <property type="entry name" value="CEREBLON"/>
    <property type="match status" value="1"/>
</dbReference>
<feature type="transmembrane region" description="Helical" evidence="6">
    <location>
        <begin position="436"/>
        <end position="455"/>
    </location>
</feature>
<dbReference type="Pfam" id="PF01925">
    <property type="entry name" value="TauE"/>
    <property type="match status" value="2"/>
</dbReference>
<gene>
    <name evidence="7" type="ORF">E2562_001557</name>
</gene>
<evidence type="ECO:0000256" key="5">
    <source>
        <dbReference type="ARBA" id="ARBA00023136"/>
    </source>
</evidence>
<feature type="transmembrane region" description="Helical" evidence="6">
    <location>
        <begin position="405"/>
        <end position="424"/>
    </location>
</feature>
<evidence type="ECO:0000256" key="6">
    <source>
        <dbReference type="SAM" id="Phobius"/>
    </source>
</evidence>
<comment type="similarity">
    <text evidence="2">Belongs to the 4-toluene sulfonate uptake permease (TSUP) (TC 2.A.102) family.</text>
</comment>
<feature type="transmembrane region" description="Helical" evidence="6">
    <location>
        <begin position="147"/>
        <end position="167"/>
    </location>
</feature>
<evidence type="ECO:0000256" key="3">
    <source>
        <dbReference type="ARBA" id="ARBA00022692"/>
    </source>
</evidence>
<proteinExistence type="inferred from homology"/>
<sequence>MAEVAGLYGRLNRSSTRGFLAYVAAGAACAAVLACFVISAAEPHAGDGGANGGGGLRLSSRSARVWPDLAFNWRVAVATIVGFLGSAFGTVGGVGGGGIFVPMLNLVVGFDTKSAAALSKCMIMGASASSVWYNLQVSHPTKEAPVIDYKLALLFQPMLLLGITIGVELSVIFPYWLITVLIIILFIGTSSRSFYKGILMWREETRILLEVREREEQSKSVCATGDVVFDPSYEEPLLSQPQPKKSALETFLFNLRWSNILVLMAVWSSFLVLQVLKNNSQSCSTFYWVINILQVPVALSVFLWEAVQLCRESRARRMNGNWDCVCEATIEWSPAQLIFCALCGLLGGTVGGLLGSGGGFILGPLLLELGCIPQVASATATFVMMFSSSLSVVEFYFLHRFPIPFAVYLICVSILAGFWGQSLVRKLVHVLKRASLIVFILSSVIFASALTMGVVGTQKSISMINNHEYMGFLDFCE</sequence>
<evidence type="ECO:0000313" key="7">
    <source>
        <dbReference type="EMBL" id="KAF0910391.1"/>
    </source>
</evidence>
<keyword evidence="3 6" id="KW-0812">Transmembrane</keyword>
<evidence type="ECO:0008006" key="9">
    <source>
        <dbReference type="Google" id="ProtNLM"/>
    </source>
</evidence>
<organism evidence="7 8">
    <name type="scientific">Oryza meyeriana var. granulata</name>
    <dbReference type="NCBI Taxonomy" id="110450"/>
    <lineage>
        <taxon>Eukaryota</taxon>
        <taxon>Viridiplantae</taxon>
        <taxon>Streptophyta</taxon>
        <taxon>Embryophyta</taxon>
        <taxon>Tracheophyta</taxon>
        <taxon>Spermatophyta</taxon>
        <taxon>Magnoliopsida</taxon>
        <taxon>Liliopsida</taxon>
        <taxon>Poales</taxon>
        <taxon>Poaceae</taxon>
        <taxon>BOP clade</taxon>
        <taxon>Oryzoideae</taxon>
        <taxon>Oryzeae</taxon>
        <taxon>Oryzinae</taxon>
        <taxon>Oryza</taxon>
        <taxon>Oryza meyeriana</taxon>
    </lineage>
</organism>
<evidence type="ECO:0000256" key="1">
    <source>
        <dbReference type="ARBA" id="ARBA00004141"/>
    </source>
</evidence>
<feature type="transmembrane region" description="Helical" evidence="6">
    <location>
        <begin position="251"/>
        <end position="273"/>
    </location>
</feature>
<evidence type="ECO:0000256" key="4">
    <source>
        <dbReference type="ARBA" id="ARBA00022989"/>
    </source>
</evidence>
<evidence type="ECO:0000313" key="8">
    <source>
        <dbReference type="Proteomes" id="UP000479710"/>
    </source>
</evidence>
<keyword evidence="4 6" id="KW-1133">Transmembrane helix</keyword>
<dbReference type="InterPro" id="IPR002781">
    <property type="entry name" value="TM_pro_TauE-like"/>
</dbReference>
<protein>
    <recommendedName>
        <fullName evidence="9">Sulfite exporter TauE/SafE family protein</fullName>
    </recommendedName>
</protein>
<name>A0A6G1DDA4_9ORYZ</name>
<dbReference type="Proteomes" id="UP000479710">
    <property type="component" value="Unassembled WGS sequence"/>
</dbReference>
<feature type="transmembrane region" description="Helical" evidence="6">
    <location>
        <begin position="173"/>
        <end position="195"/>
    </location>
</feature>
<comment type="subcellular location">
    <subcellularLocation>
        <location evidence="1">Membrane</location>
        <topology evidence="1">Multi-pass membrane protein</topology>
    </subcellularLocation>
</comment>
<dbReference type="PANTHER" id="PTHR14255:SF5">
    <property type="entry name" value="SULFITE EXPORTER TAUE_SAFE FAMILY PROTEIN 4"/>
    <property type="match status" value="1"/>
</dbReference>
<dbReference type="OrthoDB" id="434519at2759"/>
<dbReference type="EMBL" id="SPHZ02000006">
    <property type="protein sequence ID" value="KAF0910391.1"/>
    <property type="molecule type" value="Genomic_DNA"/>
</dbReference>
<dbReference type="GO" id="GO:0016020">
    <property type="term" value="C:membrane"/>
    <property type="evidence" value="ECO:0007669"/>
    <property type="project" value="UniProtKB-SubCell"/>
</dbReference>
<keyword evidence="5 6" id="KW-0472">Membrane</keyword>
<dbReference type="GO" id="GO:0016567">
    <property type="term" value="P:protein ubiquitination"/>
    <property type="evidence" value="ECO:0007669"/>
    <property type="project" value="TreeGrafter"/>
</dbReference>
<dbReference type="AlphaFoldDB" id="A0A6G1DDA4"/>